<dbReference type="EMBL" id="UINC01091584">
    <property type="protein sequence ID" value="SVC44467.1"/>
    <property type="molecule type" value="Genomic_DNA"/>
</dbReference>
<organism evidence="7">
    <name type="scientific">marine metagenome</name>
    <dbReference type="NCBI Taxonomy" id="408172"/>
    <lineage>
        <taxon>unclassified sequences</taxon>
        <taxon>metagenomes</taxon>
        <taxon>ecological metagenomes</taxon>
    </lineage>
</organism>
<evidence type="ECO:0000256" key="6">
    <source>
        <dbReference type="ARBA" id="ARBA00023310"/>
    </source>
</evidence>
<dbReference type="AlphaFoldDB" id="A0A382M9X2"/>
<accession>A0A382M9X2</accession>
<evidence type="ECO:0000256" key="1">
    <source>
        <dbReference type="ARBA" id="ARBA00004370"/>
    </source>
</evidence>
<name>A0A382M9X2_9ZZZZ</name>
<protein>
    <recommendedName>
        <fullName evidence="8">ATP synthase subunit delta</fullName>
    </recommendedName>
</protein>
<dbReference type="GO" id="GO:0046933">
    <property type="term" value="F:proton-transporting ATP synthase activity, rotational mechanism"/>
    <property type="evidence" value="ECO:0007669"/>
    <property type="project" value="InterPro"/>
</dbReference>
<evidence type="ECO:0000313" key="7">
    <source>
        <dbReference type="EMBL" id="SVC44467.1"/>
    </source>
</evidence>
<keyword evidence="6" id="KW-0066">ATP synthesis</keyword>
<reference evidence="7" key="1">
    <citation type="submission" date="2018-05" db="EMBL/GenBank/DDBJ databases">
        <authorList>
            <person name="Lanie J.A."/>
            <person name="Ng W.-L."/>
            <person name="Kazmierczak K.M."/>
            <person name="Andrzejewski T.M."/>
            <person name="Davidsen T.M."/>
            <person name="Wayne K.J."/>
            <person name="Tettelin H."/>
            <person name="Glass J.I."/>
            <person name="Rusch D."/>
            <person name="Podicherti R."/>
            <person name="Tsui H.-C.T."/>
            <person name="Winkler M.E."/>
        </authorList>
    </citation>
    <scope>NUCLEOTIDE SEQUENCE</scope>
</reference>
<evidence type="ECO:0000256" key="4">
    <source>
        <dbReference type="ARBA" id="ARBA00023065"/>
    </source>
</evidence>
<evidence type="ECO:0000256" key="3">
    <source>
        <dbReference type="ARBA" id="ARBA00022781"/>
    </source>
</evidence>
<keyword evidence="4" id="KW-0406">Ion transport</keyword>
<sequence length="130" mass="14458">MKISKQARREAKQLFRSCQVDERMDADRVRQAVGLLIEKKPRGYHGILQHLQRLVKLDEASRSARVESAVALSEAQQQSVRTSLGRLKSGEVTVEFAENTGLIGGMRVKIGDDVFDGSVKTRLASLSESF</sequence>
<evidence type="ECO:0000256" key="2">
    <source>
        <dbReference type="ARBA" id="ARBA00022448"/>
    </source>
</evidence>
<dbReference type="PRINTS" id="PR00125">
    <property type="entry name" value="ATPASEDELTA"/>
</dbReference>
<gene>
    <name evidence="7" type="ORF">METZ01_LOCUS297321</name>
</gene>
<evidence type="ECO:0000256" key="5">
    <source>
        <dbReference type="ARBA" id="ARBA00023136"/>
    </source>
</evidence>
<dbReference type="InterPro" id="IPR000711">
    <property type="entry name" value="ATPase_OSCP/dsu"/>
</dbReference>
<proteinExistence type="predicted"/>
<comment type="subcellular location">
    <subcellularLocation>
        <location evidence="1">Membrane</location>
    </subcellularLocation>
</comment>
<dbReference type="Pfam" id="PF00213">
    <property type="entry name" value="OSCP"/>
    <property type="match status" value="1"/>
</dbReference>
<keyword evidence="2" id="KW-0813">Transport</keyword>
<dbReference type="GO" id="GO:0016020">
    <property type="term" value="C:membrane"/>
    <property type="evidence" value="ECO:0007669"/>
    <property type="project" value="UniProtKB-SubCell"/>
</dbReference>
<evidence type="ECO:0008006" key="8">
    <source>
        <dbReference type="Google" id="ProtNLM"/>
    </source>
</evidence>
<keyword evidence="3" id="KW-0375">Hydrogen ion transport</keyword>
<keyword evidence="5" id="KW-0472">Membrane</keyword>